<organism evidence="4 5">
    <name type="scientific">Sphingomonas edaphi</name>
    <dbReference type="NCBI Taxonomy" id="2315689"/>
    <lineage>
        <taxon>Bacteria</taxon>
        <taxon>Pseudomonadati</taxon>
        <taxon>Pseudomonadota</taxon>
        <taxon>Alphaproteobacteria</taxon>
        <taxon>Sphingomonadales</taxon>
        <taxon>Sphingomonadaceae</taxon>
        <taxon>Sphingomonas</taxon>
    </lineage>
</organism>
<reference evidence="4 5" key="1">
    <citation type="submission" date="2018-09" db="EMBL/GenBank/DDBJ databases">
        <title>Sphingomonas sp. DAC4.</title>
        <authorList>
            <person name="Seo T."/>
        </authorList>
    </citation>
    <scope>NUCLEOTIDE SEQUENCE [LARGE SCALE GENOMIC DNA]</scope>
    <source>
        <strain evidence="4 5">DAC4</strain>
    </source>
</reference>
<proteinExistence type="predicted"/>
<dbReference type="Pfam" id="PF08240">
    <property type="entry name" value="ADH_N"/>
    <property type="match status" value="1"/>
</dbReference>
<dbReference type="Gene3D" id="3.90.180.10">
    <property type="entry name" value="Medium-chain alcohol dehydrogenases, catalytic domain"/>
    <property type="match status" value="1"/>
</dbReference>
<dbReference type="OrthoDB" id="9805883at2"/>
<dbReference type="PANTHER" id="PTHR48106">
    <property type="entry name" value="QUINONE OXIDOREDUCTASE PIG3-RELATED"/>
    <property type="match status" value="1"/>
</dbReference>
<dbReference type="AlphaFoldDB" id="A0A418Q2R7"/>
<evidence type="ECO:0000313" key="5">
    <source>
        <dbReference type="Proteomes" id="UP000285023"/>
    </source>
</evidence>
<dbReference type="EMBL" id="QXTF01000001">
    <property type="protein sequence ID" value="RIX32356.1"/>
    <property type="molecule type" value="Genomic_DNA"/>
</dbReference>
<keyword evidence="5" id="KW-1185">Reference proteome</keyword>
<dbReference type="InterPro" id="IPR047618">
    <property type="entry name" value="QOR-like"/>
</dbReference>
<protein>
    <submittedName>
        <fullName evidence="4">Quinone oxidoreductase</fullName>
    </submittedName>
</protein>
<dbReference type="NCBIfam" id="NF008024">
    <property type="entry name" value="PRK10754.1"/>
    <property type="match status" value="1"/>
</dbReference>
<dbReference type="SUPFAM" id="SSF51735">
    <property type="entry name" value="NAD(P)-binding Rossmann-fold domains"/>
    <property type="match status" value="1"/>
</dbReference>
<dbReference type="SUPFAM" id="SSF50129">
    <property type="entry name" value="GroES-like"/>
    <property type="match status" value="1"/>
</dbReference>
<evidence type="ECO:0000259" key="3">
    <source>
        <dbReference type="SMART" id="SM00829"/>
    </source>
</evidence>
<dbReference type="InterPro" id="IPR036291">
    <property type="entry name" value="NAD(P)-bd_dom_sf"/>
</dbReference>
<dbReference type="InterPro" id="IPR011032">
    <property type="entry name" value="GroES-like_sf"/>
</dbReference>
<dbReference type="FunFam" id="3.40.50.720:FF:000053">
    <property type="entry name" value="Quinone oxidoreductase 1"/>
    <property type="match status" value="1"/>
</dbReference>
<keyword evidence="1" id="KW-0521">NADP</keyword>
<dbReference type="GO" id="GO:0070402">
    <property type="term" value="F:NADPH binding"/>
    <property type="evidence" value="ECO:0007669"/>
    <property type="project" value="TreeGrafter"/>
</dbReference>
<dbReference type="InterPro" id="IPR020843">
    <property type="entry name" value="ER"/>
</dbReference>
<evidence type="ECO:0000256" key="1">
    <source>
        <dbReference type="ARBA" id="ARBA00022857"/>
    </source>
</evidence>
<evidence type="ECO:0000313" key="4">
    <source>
        <dbReference type="EMBL" id="RIX32356.1"/>
    </source>
</evidence>
<accession>A0A418Q2R7</accession>
<dbReference type="SMART" id="SM00829">
    <property type="entry name" value="PKS_ER"/>
    <property type="match status" value="1"/>
</dbReference>
<dbReference type="Pfam" id="PF00107">
    <property type="entry name" value="ADH_zinc_N"/>
    <property type="match status" value="1"/>
</dbReference>
<dbReference type="InterPro" id="IPR013154">
    <property type="entry name" value="ADH-like_N"/>
</dbReference>
<keyword evidence="2" id="KW-0560">Oxidoreductase</keyword>
<dbReference type="GO" id="GO:0003960">
    <property type="term" value="F:quinone reductase (NADPH) activity"/>
    <property type="evidence" value="ECO:0007669"/>
    <property type="project" value="InterPro"/>
</dbReference>
<dbReference type="GO" id="GO:0005829">
    <property type="term" value="C:cytosol"/>
    <property type="evidence" value="ECO:0007669"/>
    <property type="project" value="TreeGrafter"/>
</dbReference>
<dbReference type="PANTHER" id="PTHR48106:SF13">
    <property type="entry name" value="QUINONE OXIDOREDUCTASE-RELATED"/>
    <property type="match status" value="1"/>
</dbReference>
<dbReference type="Gene3D" id="3.40.50.720">
    <property type="entry name" value="NAD(P)-binding Rossmann-like Domain"/>
    <property type="match status" value="1"/>
</dbReference>
<dbReference type="Proteomes" id="UP000285023">
    <property type="component" value="Unassembled WGS sequence"/>
</dbReference>
<sequence length="324" mass="34517">MTHAIRVHQPGGPGQMRWEECAVGDPGPGEVRIRQTAVGLNFIDVYHRTGLYPQPLPFTPGVEGAGIVDLVGPDVAGLEAGDRVAYAGPIGGYAESRLIAADRLVVPPAEITDQQAAAMMLQGMTVDMLLNRVRTTKAGETILVHAAAGGVGLILCQWAAALGATVIGTVSTEEKAELARANGCRHPILYTNEDFVERVRELTDGKGVPVVYDSVGKDTFLRSFDCLSPRGLMVSFGQSSGAIEPFAPGLLAQKGSLFLTRPTLFTYIEERSELQHSARALFDIVRSGRVKIDIGQRFALACAADAHRALEARRTIGSTVLTVG</sequence>
<comment type="caution">
    <text evidence="4">The sequence shown here is derived from an EMBL/GenBank/DDBJ whole genome shotgun (WGS) entry which is preliminary data.</text>
</comment>
<dbReference type="GO" id="GO:0035925">
    <property type="term" value="F:mRNA 3'-UTR AU-rich region binding"/>
    <property type="evidence" value="ECO:0007669"/>
    <property type="project" value="TreeGrafter"/>
</dbReference>
<gene>
    <name evidence="4" type="ORF">D3M59_05250</name>
</gene>
<dbReference type="InterPro" id="IPR013149">
    <property type="entry name" value="ADH-like_C"/>
</dbReference>
<evidence type="ECO:0000256" key="2">
    <source>
        <dbReference type="ARBA" id="ARBA00023002"/>
    </source>
</evidence>
<feature type="domain" description="Enoyl reductase (ER)" evidence="3">
    <location>
        <begin position="11"/>
        <end position="321"/>
    </location>
</feature>
<dbReference type="CDD" id="cd05286">
    <property type="entry name" value="QOR2"/>
    <property type="match status" value="1"/>
</dbReference>
<name>A0A418Q2R7_9SPHN</name>
<dbReference type="RefSeq" id="WP_119532221.1">
    <property type="nucleotide sequence ID" value="NZ_QXTF01000001.1"/>
</dbReference>